<dbReference type="InterPro" id="IPR058923">
    <property type="entry name" value="RCC1-like_dom"/>
</dbReference>
<feature type="compositionally biased region" description="Polar residues" evidence="2">
    <location>
        <begin position="1"/>
        <end position="15"/>
    </location>
</feature>
<proteinExistence type="predicted"/>
<dbReference type="PROSITE" id="PS50012">
    <property type="entry name" value="RCC1_3"/>
    <property type="match status" value="4"/>
</dbReference>
<protein>
    <submittedName>
        <fullName evidence="4">Alpha-tubulin suppressor-like RCC1 family protein</fullName>
    </submittedName>
</protein>
<dbReference type="Proteomes" id="UP000542813">
    <property type="component" value="Unassembled WGS sequence"/>
</dbReference>
<dbReference type="SUPFAM" id="SSF50985">
    <property type="entry name" value="RCC1/BLIP-II"/>
    <property type="match status" value="1"/>
</dbReference>
<dbReference type="RefSeq" id="WP_184821427.1">
    <property type="nucleotide sequence ID" value="NZ_JACHMM010000001.1"/>
</dbReference>
<sequence length="268" mass="27663">MNSSGQLGDGTTTDRATPVQVDDTNLTDVAAISAGEDHSLAIDANGVAWAWGENSSGQLGDGTTTDRSAPVQVDDTNLGTVTAVSGGGAHSLAVDSHGLVWSWGDNAFGQLGDGTTTDRITPVQVDDTNLTNATAISAGGAHNLAIQNGAVWAWGDNFWGQLGDGTFDDSSVPVQAATGFNAGWTDISAGYDHSVATYGTEVYTWGYVVKGPCCLAEPIALDGLTDTVAITAGPTGWFGPHLAVQSDGTAWFWGEAFFSPEEAPDFDW</sequence>
<reference evidence="4 5" key="1">
    <citation type="submission" date="2020-08" db="EMBL/GenBank/DDBJ databases">
        <title>Sequencing the genomes of 1000 actinobacteria strains.</title>
        <authorList>
            <person name="Klenk H.-P."/>
        </authorList>
    </citation>
    <scope>NUCLEOTIDE SEQUENCE [LARGE SCALE GENOMIC DNA]</scope>
    <source>
        <strain evidence="4 5">DSM 102122</strain>
    </source>
</reference>
<comment type="caution">
    <text evidence="4">The sequence shown here is derived from an EMBL/GenBank/DDBJ whole genome shotgun (WGS) entry which is preliminary data.</text>
</comment>
<dbReference type="PANTHER" id="PTHR22870:SF408">
    <property type="entry name" value="OS09G0560450 PROTEIN"/>
    <property type="match status" value="1"/>
</dbReference>
<feature type="domain" description="RCC1-like" evidence="3">
    <location>
        <begin position="2"/>
        <end position="254"/>
    </location>
</feature>
<feature type="region of interest" description="Disordered" evidence="2">
    <location>
        <begin position="1"/>
        <end position="22"/>
    </location>
</feature>
<dbReference type="PROSITE" id="PS00626">
    <property type="entry name" value="RCC1_2"/>
    <property type="match status" value="1"/>
</dbReference>
<dbReference type="PRINTS" id="PR00633">
    <property type="entry name" value="RCCNDNSATION"/>
</dbReference>
<evidence type="ECO:0000256" key="2">
    <source>
        <dbReference type="SAM" id="MobiDB-lite"/>
    </source>
</evidence>
<evidence type="ECO:0000313" key="4">
    <source>
        <dbReference type="EMBL" id="MBB5787408.1"/>
    </source>
</evidence>
<dbReference type="EMBL" id="JACHMM010000001">
    <property type="protein sequence ID" value="MBB5787408.1"/>
    <property type="molecule type" value="Genomic_DNA"/>
</dbReference>
<dbReference type="InterPro" id="IPR000408">
    <property type="entry name" value="Reg_chr_condens"/>
</dbReference>
<dbReference type="Gene3D" id="2.130.10.30">
    <property type="entry name" value="Regulator of chromosome condensation 1/beta-lactamase-inhibitor protein II"/>
    <property type="match status" value="1"/>
</dbReference>
<keyword evidence="5" id="KW-1185">Reference proteome</keyword>
<name>A0A7W9LKR8_9ACTN</name>
<organism evidence="4 5">
    <name type="scientific">Jiangella mangrovi</name>
    <dbReference type="NCBI Taxonomy" id="1524084"/>
    <lineage>
        <taxon>Bacteria</taxon>
        <taxon>Bacillati</taxon>
        <taxon>Actinomycetota</taxon>
        <taxon>Actinomycetes</taxon>
        <taxon>Jiangellales</taxon>
        <taxon>Jiangellaceae</taxon>
        <taxon>Jiangella</taxon>
    </lineage>
</organism>
<evidence type="ECO:0000259" key="3">
    <source>
        <dbReference type="Pfam" id="PF25390"/>
    </source>
</evidence>
<dbReference type="InterPro" id="IPR051210">
    <property type="entry name" value="Ub_ligase/GEF_domain"/>
</dbReference>
<dbReference type="InterPro" id="IPR009091">
    <property type="entry name" value="RCC1/BLIP-II"/>
</dbReference>
<gene>
    <name evidence="4" type="ORF">HD601_001983</name>
</gene>
<accession>A0A7W9LKR8</accession>
<evidence type="ECO:0000256" key="1">
    <source>
        <dbReference type="ARBA" id="ARBA00022737"/>
    </source>
</evidence>
<dbReference type="AlphaFoldDB" id="A0A7W9LKR8"/>
<dbReference type="Pfam" id="PF25390">
    <property type="entry name" value="WD40_RLD"/>
    <property type="match status" value="1"/>
</dbReference>
<keyword evidence="1" id="KW-0677">Repeat</keyword>
<evidence type="ECO:0000313" key="5">
    <source>
        <dbReference type="Proteomes" id="UP000542813"/>
    </source>
</evidence>
<dbReference type="PANTHER" id="PTHR22870">
    <property type="entry name" value="REGULATOR OF CHROMOSOME CONDENSATION"/>
    <property type="match status" value="1"/>
</dbReference>